<feature type="compositionally biased region" description="Low complexity" evidence="1">
    <location>
        <begin position="362"/>
        <end position="373"/>
    </location>
</feature>
<feature type="compositionally biased region" description="Basic and acidic residues" evidence="1">
    <location>
        <begin position="538"/>
        <end position="548"/>
    </location>
</feature>
<comment type="caution">
    <text evidence="2">The sequence shown here is derived from an EMBL/GenBank/DDBJ whole genome shotgun (WGS) entry which is preliminary data.</text>
</comment>
<feature type="compositionally biased region" description="Polar residues" evidence="1">
    <location>
        <begin position="290"/>
        <end position="313"/>
    </location>
</feature>
<feature type="compositionally biased region" description="Low complexity" evidence="1">
    <location>
        <begin position="489"/>
        <end position="498"/>
    </location>
</feature>
<feature type="compositionally biased region" description="Low complexity" evidence="1">
    <location>
        <begin position="269"/>
        <end position="289"/>
    </location>
</feature>
<protein>
    <submittedName>
        <fullName evidence="2">Uncharacterized protein</fullName>
    </submittedName>
</protein>
<evidence type="ECO:0000313" key="3">
    <source>
        <dbReference type="Proteomes" id="UP001642720"/>
    </source>
</evidence>
<organism evidence="2 3">
    <name type="scientific">Trichoderma ghanense</name>
    <dbReference type="NCBI Taxonomy" id="65468"/>
    <lineage>
        <taxon>Eukaryota</taxon>
        <taxon>Fungi</taxon>
        <taxon>Dikarya</taxon>
        <taxon>Ascomycota</taxon>
        <taxon>Pezizomycotina</taxon>
        <taxon>Sordariomycetes</taxon>
        <taxon>Hypocreomycetidae</taxon>
        <taxon>Hypocreales</taxon>
        <taxon>Hypocreaceae</taxon>
        <taxon>Trichoderma</taxon>
    </lineage>
</organism>
<evidence type="ECO:0000256" key="1">
    <source>
        <dbReference type="SAM" id="MobiDB-lite"/>
    </source>
</evidence>
<feature type="compositionally biased region" description="Pro residues" evidence="1">
    <location>
        <begin position="352"/>
        <end position="361"/>
    </location>
</feature>
<feature type="compositionally biased region" description="Polar residues" evidence="1">
    <location>
        <begin position="211"/>
        <end position="223"/>
    </location>
</feature>
<reference evidence="2 3" key="1">
    <citation type="submission" date="2018-01" db="EMBL/GenBank/DDBJ databases">
        <title>Genome characterization of the sugarcane-associated fungus Trichoderma ghanense CCMA-1212 and their application in lignocelulose bioconversion.</title>
        <authorList>
            <person name="Steindorff A.S."/>
            <person name="Mendes T.D."/>
            <person name="Vilela E.S.D."/>
            <person name="Rodrigues D.S."/>
            <person name="Formighieri E.F."/>
            <person name="Melo I.S."/>
            <person name="Favaro L.C.L."/>
        </authorList>
    </citation>
    <scope>NUCLEOTIDE SEQUENCE [LARGE SCALE GENOMIC DNA]</scope>
    <source>
        <strain evidence="2 3">CCMA-1212</strain>
    </source>
</reference>
<accession>A0ABY2H6F3</accession>
<dbReference type="GeneID" id="300576624"/>
<feature type="region of interest" description="Disordered" evidence="1">
    <location>
        <begin position="782"/>
        <end position="816"/>
    </location>
</feature>
<feature type="region of interest" description="Disordered" evidence="1">
    <location>
        <begin position="700"/>
        <end position="768"/>
    </location>
</feature>
<feature type="compositionally biased region" description="Basic and acidic residues" evidence="1">
    <location>
        <begin position="234"/>
        <end position="244"/>
    </location>
</feature>
<feature type="region of interest" description="Disordered" evidence="1">
    <location>
        <begin position="902"/>
        <end position="928"/>
    </location>
</feature>
<feature type="compositionally biased region" description="Polar residues" evidence="1">
    <location>
        <begin position="89"/>
        <end position="110"/>
    </location>
</feature>
<dbReference type="Proteomes" id="UP001642720">
    <property type="component" value="Unassembled WGS sequence"/>
</dbReference>
<name>A0ABY2H6F3_9HYPO</name>
<feature type="compositionally biased region" description="Polar residues" evidence="1">
    <location>
        <begin position="126"/>
        <end position="135"/>
    </location>
</feature>
<feature type="compositionally biased region" description="Polar residues" evidence="1">
    <location>
        <begin position="384"/>
        <end position="394"/>
    </location>
</feature>
<feature type="region of interest" description="Disordered" evidence="1">
    <location>
        <begin position="350"/>
        <end position="498"/>
    </location>
</feature>
<feature type="region of interest" description="Disordered" evidence="1">
    <location>
        <begin position="1"/>
        <end position="33"/>
    </location>
</feature>
<feature type="compositionally biased region" description="Polar residues" evidence="1">
    <location>
        <begin position="440"/>
        <end position="456"/>
    </location>
</feature>
<dbReference type="EMBL" id="PPTA01000005">
    <property type="protein sequence ID" value="TFB03529.1"/>
    <property type="molecule type" value="Genomic_DNA"/>
</dbReference>
<feature type="region of interest" description="Disordered" evidence="1">
    <location>
        <begin position="513"/>
        <end position="560"/>
    </location>
</feature>
<proteinExistence type="predicted"/>
<keyword evidence="3" id="KW-1185">Reference proteome</keyword>
<feature type="region of interest" description="Disordered" evidence="1">
    <location>
        <begin position="211"/>
        <end position="244"/>
    </location>
</feature>
<feature type="compositionally biased region" description="Polar residues" evidence="1">
    <location>
        <begin position="468"/>
        <end position="480"/>
    </location>
</feature>
<feature type="region of interest" description="Disordered" evidence="1">
    <location>
        <begin position="265"/>
        <end position="313"/>
    </location>
</feature>
<feature type="compositionally biased region" description="Polar residues" evidence="1">
    <location>
        <begin position="785"/>
        <end position="809"/>
    </location>
</feature>
<sequence>MPVTTILQHQRERERLAQPDLDTPMPDHDQGPSMREKMQEVRLRWALAVEELVQVSLLTETEKAAAVAAGWIPPDSSYTVEILNRPFNPESSKASTPSASKGSSGVYNGSQTGGKKLGPPQGNPPDRQNTRNLPPTNDVCEMQQHCPQQYSSNTHDSGRISPDVYNATHRAVNALWAHRWGETASNDHNAWQAVSNSRVNEQTAPRAYNTLYTPPASQTQTSPLGYDGRQAPYADHHAGHPSPVERDAVQVYPNAPNATEAGSRFRENATASGPQASSATASSQPRQTSVWQHAYSQSTTGPRPASLQHSVTSSGSIMSLKSIVAPQSPAVVHPTMTAPSERILQPEVAPRPAAPSYPPTMPQDAVASQAMAAPQPPAVPQSVYTQPAYTQPTEAQPPHSWHYNTQTALSEPSHPQLYSQPACSEPGCTCSDPPRPYDPQPQSVYSQLMAESQQANVGHPEATPRPLATSQSTIASNSPATPWPAESSQATTAAQQPALPQHAMFSQPIPFRTMATSHGAGSPQQLATRPAAAGDSRISARKDSRESTKPPQAQDVRSLYGPEGSAIVEMTPSLGNKVVEFLLKYEPSMVAGSQVSNTLPKETAVHYNSVLGYQAQSLGLSFPHGRPEFHNGIDPKVAPHRVVPASQDAQSMQPTATHAGRTQTSQRVQGAGIPPRHGHFDVPAPQSNLPPHSFSRIPPAGIAHHNPTNRVGHSLNKSERGMAGAGSHGGDVQEVSQMDWQAASEGNRERRDDIQVVSRQDWRAANQDTSGRQFAYGSQHFAASAPQNTASQPSSSTPAKTQSAPQPCVTNIKGKMPLPKAQRPIHASIKAQAAPTKTPIALTRGQASRNAKSKYKAAPASGGVQKRKSHRVRQTTAPRPVAMQPAVPKTAVFQSAVPQIEAPQTPLPPAGREKQPTAYLSGSGLGLTQDDVDRWQEERQNPYRLPSFKDAFGHILMATSPTGYQHRSYKAEGGRFNLAAYRI</sequence>
<gene>
    <name evidence="2" type="ORF">CCMA1212_004891</name>
</gene>
<feature type="region of interest" description="Disordered" evidence="1">
    <location>
        <begin position="845"/>
        <end position="879"/>
    </location>
</feature>
<dbReference type="RefSeq" id="XP_073559730.1">
    <property type="nucleotide sequence ID" value="XM_073702174.1"/>
</dbReference>
<feature type="region of interest" description="Disordered" evidence="1">
    <location>
        <begin position="89"/>
        <end position="140"/>
    </location>
</feature>
<evidence type="ECO:0000313" key="2">
    <source>
        <dbReference type="EMBL" id="TFB03529.1"/>
    </source>
</evidence>